<keyword evidence="2 8" id="KW-0728">SH3 domain</keyword>
<reference evidence="13" key="1">
    <citation type="submission" date="2013-03" db="EMBL/GenBank/DDBJ databases">
        <title>The Genome Sequence of Anopheles minimus MINIMUS1.</title>
        <authorList>
            <consortium name="The Broad Institute Genomics Platform"/>
            <person name="Neafsey D.E."/>
            <person name="Walton C."/>
            <person name="Walker B."/>
            <person name="Young S.K."/>
            <person name="Zeng Q."/>
            <person name="Gargeya S."/>
            <person name="Fitzgerald M."/>
            <person name="Haas B."/>
            <person name="Abouelleil A."/>
            <person name="Allen A.W."/>
            <person name="Alvarado L."/>
            <person name="Arachchi H.M."/>
            <person name="Berlin A.M."/>
            <person name="Chapman S.B."/>
            <person name="Gainer-Dewar J."/>
            <person name="Goldberg J."/>
            <person name="Griggs A."/>
            <person name="Gujja S."/>
            <person name="Hansen M."/>
            <person name="Howarth C."/>
            <person name="Imamovic A."/>
            <person name="Ireland A."/>
            <person name="Larimer J."/>
            <person name="McCowan C."/>
            <person name="Murphy C."/>
            <person name="Pearson M."/>
            <person name="Poon T.W."/>
            <person name="Priest M."/>
            <person name="Roberts A."/>
            <person name="Saif S."/>
            <person name="Shea T."/>
            <person name="Sisk P."/>
            <person name="Sykes S."/>
            <person name="Wortman J."/>
            <person name="Nusbaum C."/>
            <person name="Birren B."/>
        </authorList>
    </citation>
    <scope>NUCLEOTIDE SEQUENCE [LARGE SCALE GENOMIC DNA]</scope>
    <source>
        <strain evidence="13">MINIMUS1</strain>
    </source>
</reference>
<dbReference type="GO" id="GO:0006915">
    <property type="term" value="P:apoptotic process"/>
    <property type="evidence" value="ECO:0007669"/>
    <property type="project" value="UniProtKB-KW"/>
</dbReference>
<evidence type="ECO:0000313" key="13">
    <source>
        <dbReference type="Proteomes" id="UP000075920"/>
    </source>
</evidence>
<evidence type="ECO:0000256" key="8">
    <source>
        <dbReference type="PROSITE-ProRule" id="PRU00192"/>
    </source>
</evidence>
<evidence type="ECO:0000313" key="12">
    <source>
        <dbReference type="EnsemblMetazoa" id="AMIN001097-PA"/>
    </source>
</evidence>
<dbReference type="Proteomes" id="UP000075920">
    <property type="component" value="Unassembled WGS sequence"/>
</dbReference>
<evidence type="ECO:0000256" key="7">
    <source>
        <dbReference type="PROSITE-ProRule" id="PRU00023"/>
    </source>
</evidence>
<keyword evidence="6" id="KW-0539">Nucleus</keyword>
<keyword evidence="3" id="KW-0053">Apoptosis</keyword>
<evidence type="ECO:0000256" key="1">
    <source>
        <dbReference type="ARBA" id="ARBA00004123"/>
    </source>
</evidence>
<feature type="compositionally biased region" description="Basic and acidic residues" evidence="10">
    <location>
        <begin position="743"/>
        <end position="752"/>
    </location>
</feature>
<dbReference type="STRING" id="112268.A0A182VSQ7"/>
<dbReference type="PANTHER" id="PTHR24131">
    <property type="entry name" value="APOPTOSIS-STIMULATING OF P53 PROTEIN"/>
    <property type="match status" value="1"/>
</dbReference>
<dbReference type="InterPro" id="IPR036028">
    <property type="entry name" value="SH3-like_dom_sf"/>
</dbReference>
<sequence>MKQPSFSEDNLQDRADRPNAAELRSMAMRQQQQIDTQHQMLAAKEQRLRFLKSQETRNVVSIAEAERLRRLRERVEAQESKLRRLRALRGQVDLQKTYNVTLGNDLDSIRALFSEKEKELTLAVAKVEALTRQLEELRRDRRGVGSNGISYNLNANALNNNGSPASKELEKLRLELVYRNQLSMQQNARLNMQREALQQRQIELHSVDKRIVELQSRINKKRILNVQNYKRNAANNGPGSGQTHSKTIPSNTNHPLHARSSSTHIIPTHSRTLSRGNVVAVEPFNHVPVKSTSLGNGSNTSSSPSPLVNTNEKIQQPINVASDFAQIQQQQQQLQHQNYQWEHEKHAMMMGGDEAMLLAPESDEKKLAVRQQQQQQYRSRYVGTVTGPEMVTEDDSATGKGNYPDTQQNLSANDFEMKNHSNSVTIYDNENGMYDFYSNTPTNEGDLDTSLSAGNDKRQSRDNNIAHTKPFGSNQEKHQQTNTSQPKASYNFLQNIPLGNLVVPPRKPVNSVAPTLAMKPVPSASSASETTSAKITSVTRKVPVDMDSGSVAMNDGQQASIPSSPNNNSRPALPPKPSKPPSFGNAGAGAVSGNSIAGDENSNEINSAVEGALANNENDSSSSASFDIPDLSPQVTTSKQSAANDKLPIKAKPLTIRKHPFLEQPRLKNFTGSFNPGNGTVVATGLNKLPSVSTMQQQQVTNKRKESATAGPVDGNEAAQYTNYENEALQEKKSPSDVCEINTGRDHPIERLKKLKSGSSNNSDGSGSTDNEVTRRKRNFVAIALESQGNSSSVGAAAGAGGSIVSEGSKHKLSRRVSFDPLALLLDASLEGELELVEKTAMQVTNPSAANDEGITALHNAICAGHFEIVKFLVNFGCDVNAQDSDGWTPLHCAASCNNLPMVKFLVESGACLFAATLSDHETPAEKCEEDEEGFDGCSEYLYSIQEKLGILNNGEVHAVFAYESQQPDELSFFVNDKLTIIRKGDEAEREWWWARNTLAKEGYVPRNLLGLYPRLAPSYADDN</sequence>
<dbReference type="SMART" id="SM00248">
    <property type="entry name" value="ANK"/>
    <property type="match status" value="2"/>
</dbReference>
<accession>A0A182VSQ7</accession>
<feature type="compositionally biased region" description="Polar residues" evidence="10">
    <location>
        <begin position="462"/>
        <end position="486"/>
    </location>
</feature>
<keyword evidence="4" id="KW-0677">Repeat</keyword>
<comment type="subcellular location">
    <subcellularLocation>
        <location evidence="1">Nucleus</location>
    </subcellularLocation>
</comment>
<reference evidence="12" key="2">
    <citation type="submission" date="2020-05" db="UniProtKB">
        <authorList>
            <consortium name="EnsemblMetazoa"/>
        </authorList>
    </citation>
    <scope>IDENTIFICATION</scope>
    <source>
        <strain evidence="12">MINIMUS1</strain>
    </source>
</reference>
<feature type="compositionally biased region" description="Polar residues" evidence="10">
    <location>
        <begin position="437"/>
        <end position="453"/>
    </location>
</feature>
<dbReference type="AlphaFoldDB" id="A0A182VSQ7"/>
<feature type="compositionally biased region" description="Polar residues" evidence="10">
    <location>
        <begin position="633"/>
        <end position="643"/>
    </location>
</feature>
<organism evidence="12 13">
    <name type="scientific">Anopheles minimus</name>
    <dbReference type="NCBI Taxonomy" id="112268"/>
    <lineage>
        <taxon>Eukaryota</taxon>
        <taxon>Metazoa</taxon>
        <taxon>Ecdysozoa</taxon>
        <taxon>Arthropoda</taxon>
        <taxon>Hexapoda</taxon>
        <taxon>Insecta</taxon>
        <taxon>Pterygota</taxon>
        <taxon>Neoptera</taxon>
        <taxon>Endopterygota</taxon>
        <taxon>Diptera</taxon>
        <taxon>Nematocera</taxon>
        <taxon>Culicoidea</taxon>
        <taxon>Culicidae</taxon>
        <taxon>Anophelinae</taxon>
        <taxon>Anopheles</taxon>
    </lineage>
</organism>
<dbReference type="InterPro" id="IPR001452">
    <property type="entry name" value="SH3_domain"/>
</dbReference>
<dbReference type="InterPro" id="IPR036770">
    <property type="entry name" value="Ankyrin_rpt-contain_sf"/>
</dbReference>
<evidence type="ECO:0000259" key="11">
    <source>
        <dbReference type="PROSITE" id="PS50002"/>
    </source>
</evidence>
<feature type="compositionally biased region" description="Low complexity" evidence="10">
    <location>
        <begin position="523"/>
        <end position="537"/>
    </location>
</feature>
<dbReference type="InterPro" id="IPR002110">
    <property type="entry name" value="Ankyrin_rpt"/>
</dbReference>
<dbReference type="PROSITE" id="PS50297">
    <property type="entry name" value="ANK_REP_REGION"/>
    <property type="match status" value="2"/>
</dbReference>
<feature type="compositionally biased region" description="Low complexity" evidence="10">
    <location>
        <begin position="757"/>
        <end position="771"/>
    </location>
</feature>
<feature type="region of interest" description="Disordered" evidence="10">
    <location>
        <begin position="437"/>
        <end position="486"/>
    </location>
</feature>
<dbReference type="SUPFAM" id="SSF48403">
    <property type="entry name" value="Ankyrin repeat"/>
    <property type="match status" value="1"/>
</dbReference>
<evidence type="ECO:0000256" key="6">
    <source>
        <dbReference type="ARBA" id="ARBA00023242"/>
    </source>
</evidence>
<dbReference type="PANTHER" id="PTHR24131:SF10">
    <property type="entry name" value="ANKYRIN-REPEAT, SH3-DOMAIN, AND PROLINE-RICH-REGION CONTAINING PROTEIN, ISOFORM B"/>
    <property type="match status" value="1"/>
</dbReference>
<evidence type="ECO:0000256" key="4">
    <source>
        <dbReference type="ARBA" id="ARBA00022737"/>
    </source>
</evidence>
<feature type="repeat" description="ANK" evidence="7">
    <location>
        <begin position="853"/>
        <end position="885"/>
    </location>
</feature>
<evidence type="ECO:0000256" key="2">
    <source>
        <dbReference type="ARBA" id="ARBA00022443"/>
    </source>
</evidence>
<proteinExistence type="predicted"/>
<keyword evidence="13" id="KW-1185">Reference proteome</keyword>
<feature type="region of interest" description="Disordered" evidence="10">
    <location>
        <begin position="390"/>
        <end position="409"/>
    </location>
</feature>
<dbReference type="Gene3D" id="1.25.40.20">
    <property type="entry name" value="Ankyrin repeat-containing domain"/>
    <property type="match status" value="1"/>
</dbReference>
<dbReference type="FunFam" id="1.25.40.20:FF:000008">
    <property type="entry name" value="Apoptosis-stimulating of p53 protein 2 isoform 1"/>
    <property type="match status" value="1"/>
</dbReference>
<feature type="compositionally biased region" description="Low complexity" evidence="10">
    <location>
        <begin position="615"/>
        <end position="625"/>
    </location>
</feature>
<dbReference type="VEuPathDB" id="VectorBase:AMIN001097"/>
<feature type="compositionally biased region" description="Low complexity" evidence="10">
    <location>
        <begin position="581"/>
        <end position="598"/>
    </location>
</feature>
<dbReference type="InterPro" id="IPR047163">
    <property type="entry name" value="ASPP1/2"/>
</dbReference>
<feature type="coiled-coil region" evidence="9">
    <location>
        <begin position="120"/>
        <end position="147"/>
    </location>
</feature>
<dbReference type="SMART" id="SM00326">
    <property type="entry name" value="SH3"/>
    <property type="match status" value="1"/>
</dbReference>
<dbReference type="PROSITE" id="PS50002">
    <property type="entry name" value="SH3"/>
    <property type="match status" value="1"/>
</dbReference>
<dbReference type="GO" id="GO:0042981">
    <property type="term" value="P:regulation of apoptotic process"/>
    <property type="evidence" value="ECO:0007669"/>
    <property type="project" value="InterPro"/>
</dbReference>
<evidence type="ECO:0000256" key="5">
    <source>
        <dbReference type="ARBA" id="ARBA00023043"/>
    </source>
</evidence>
<dbReference type="EnsemblMetazoa" id="AMIN001097-RA">
    <property type="protein sequence ID" value="AMIN001097-PA"/>
    <property type="gene ID" value="AMIN001097"/>
</dbReference>
<evidence type="ECO:0000256" key="10">
    <source>
        <dbReference type="SAM" id="MobiDB-lite"/>
    </source>
</evidence>
<feature type="region of interest" description="Disordered" evidence="10">
    <location>
        <begin position="520"/>
        <end position="602"/>
    </location>
</feature>
<dbReference type="SUPFAM" id="SSF50044">
    <property type="entry name" value="SH3-domain"/>
    <property type="match status" value="1"/>
</dbReference>
<dbReference type="Pfam" id="PF00018">
    <property type="entry name" value="SH3_1"/>
    <property type="match status" value="1"/>
</dbReference>
<feature type="region of interest" description="Disordered" evidence="10">
    <location>
        <begin position="727"/>
        <end position="775"/>
    </location>
</feature>
<protein>
    <recommendedName>
        <fullName evidence="11">SH3 domain-containing protein</fullName>
    </recommendedName>
</protein>
<dbReference type="PROSITE" id="PS50088">
    <property type="entry name" value="ANK_REPEAT"/>
    <property type="match status" value="2"/>
</dbReference>
<feature type="compositionally biased region" description="Low complexity" evidence="10">
    <location>
        <begin position="562"/>
        <end position="571"/>
    </location>
</feature>
<dbReference type="GO" id="GO:0005634">
    <property type="term" value="C:nucleus"/>
    <property type="evidence" value="ECO:0007669"/>
    <property type="project" value="UniProtKB-SubCell"/>
</dbReference>
<dbReference type="GO" id="GO:0002039">
    <property type="term" value="F:p53 binding"/>
    <property type="evidence" value="ECO:0007669"/>
    <property type="project" value="InterPro"/>
</dbReference>
<feature type="region of interest" description="Disordered" evidence="10">
    <location>
        <begin position="615"/>
        <end position="646"/>
    </location>
</feature>
<dbReference type="Pfam" id="PF12796">
    <property type="entry name" value="Ank_2"/>
    <property type="match status" value="1"/>
</dbReference>
<feature type="repeat" description="ANK" evidence="7">
    <location>
        <begin position="886"/>
        <end position="911"/>
    </location>
</feature>
<keyword evidence="9" id="KW-0175">Coiled coil</keyword>
<feature type="region of interest" description="Disordered" evidence="10">
    <location>
        <begin position="231"/>
        <end position="260"/>
    </location>
</feature>
<name>A0A182VSQ7_9DIPT</name>
<keyword evidence="5 7" id="KW-0040">ANK repeat</keyword>
<evidence type="ECO:0000256" key="9">
    <source>
        <dbReference type="SAM" id="Coils"/>
    </source>
</evidence>
<evidence type="ECO:0000256" key="3">
    <source>
        <dbReference type="ARBA" id="ARBA00022703"/>
    </source>
</evidence>
<feature type="domain" description="SH3" evidence="11">
    <location>
        <begin position="952"/>
        <end position="1015"/>
    </location>
</feature>